<feature type="transmembrane region" description="Helical" evidence="1">
    <location>
        <begin position="69"/>
        <end position="90"/>
    </location>
</feature>
<sequence>MQDYRELKSSQTLIMVANIAGPVSLFIGGVLLSGTGLICGIIGYRKLSALAKRQTEVAAVASRLRRSSVVGMVICGIALVLNAVSLYFLLPEVMQLVESGDYTGLAADVGSGAAGPSTTWG</sequence>
<proteinExistence type="predicted"/>
<dbReference type="OrthoDB" id="3175804at2"/>
<evidence type="ECO:0000313" key="2">
    <source>
        <dbReference type="EMBL" id="RNL48532.1"/>
    </source>
</evidence>
<gene>
    <name evidence="2" type="ORF">DMP08_01595</name>
</gene>
<keyword evidence="1" id="KW-1133">Transmembrane helix</keyword>
<keyword evidence="1" id="KW-0812">Transmembrane</keyword>
<organism evidence="2 3">
    <name type="scientific">Paraeggerthella hongkongensis</name>
    <dbReference type="NCBI Taxonomy" id="230658"/>
    <lineage>
        <taxon>Bacteria</taxon>
        <taxon>Bacillati</taxon>
        <taxon>Actinomycetota</taxon>
        <taxon>Coriobacteriia</taxon>
        <taxon>Eggerthellales</taxon>
        <taxon>Eggerthellaceae</taxon>
        <taxon>Paraeggerthella</taxon>
    </lineage>
</organism>
<dbReference type="EMBL" id="QICD01000002">
    <property type="protein sequence ID" value="RNL48532.1"/>
    <property type="molecule type" value="Genomic_DNA"/>
</dbReference>
<dbReference type="Proteomes" id="UP000278632">
    <property type="component" value="Unassembled WGS sequence"/>
</dbReference>
<keyword evidence="3" id="KW-1185">Reference proteome</keyword>
<comment type="caution">
    <text evidence="2">The sequence shown here is derived from an EMBL/GenBank/DDBJ whole genome shotgun (WGS) entry which is preliminary data.</text>
</comment>
<name>A0A3N0BJS9_9ACTN</name>
<protein>
    <submittedName>
        <fullName evidence="2">Uncharacterized protein</fullName>
    </submittedName>
</protein>
<evidence type="ECO:0000256" key="1">
    <source>
        <dbReference type="SAM" id="Phobius"/>
    </source>
</evidence>
<feature type="transmembrane region" description="Helical" evidence="1">
    <location>
        <begin position="20"/>
        <end position="44"/>
    </location>
</feature>
<evidence type="ECO:0000313" key="3">
    <source>
        <dbReference type="Proteomes" id="UP000278632"/>
    </source>
</evidence>
<reference evidence="3" key="1">
    <citation type="submission" date="2018-05" db="EMBL/GenBank/DDBJ databases">
        <title>Genome Sequencing of selected type strains of the family Eggerthellaceae.</title>
        <authorList>
            <person name="Danylec N."/>
            <person name="Stoll D.A."/>
            <person name="Doetsch A."/>
            <person name="Huch M."/>
        </authorList>
    </citation>
    <scope>NUCLEOTIDE SEQUENCE [LARGE SCALE GENOMIC DNA]</scope>
    <source>
        <strain evidence="3">DSM 16106</strain>
    </source>
</reference>
<dbReference type="AlphaFoldDB" id="A0A3N0BJS9"/>
<keyword evidence="1" id="KW-0472">Membrane</keyword>
<accession>A0A3N0BJS9</accession>